<dbReference type="RefSeq" id="WP_253771457.1">
    <property type="nucleotide sequence ID" value="NZ_JAMTCK010000006.1"/>
</dbReference>
<dbReference type="PRINTS" id="PR00069">
    <property type="entry name" value="ALDKETRDTASE"/>
</dbReference>
<dbReference type="Gene3D" id="3.20.20.100">
    <property type="entry name" value="NADP-dependent oxidoreductase domain"/>
    <property type="match status" value="1"/>
</dbReference>
<dbReference type="GO" id="GO:0016491">
    <property type="term" value="F:oxidoreductase activity"/>
    <property type="evidence" value="ECO:0007669"/>
    <property type="project" value="UniProtKB-KW"/>
</dbReference>
<dbReference type="CDD" id="cd19088">
    <property type="entry name" value="AKR_AKR13B1"/>
    <property type="match status" value="1"/>
</dbReference>
<evidence type="ECO:0000313" key="4">
    <source>
        <dbReference type="EMBL" id="MCP2166009.1"/>
    </source>
</evidence>
<dbReference type="InterPro" id="IPR036812">
    <property type="entry name" value="NAD(P)_OxRdtase_dom_sf"/>
</dbReference>
<feature type="region of interest" description="Disordered" evidence="2">
    <location>
        <begin position="1"/>
        <end position="26"/>
    </location>
</feature>
<protein>
    <submittedName>
        <fullName evidence="4">Oxidoreductase</fullName>
    </submittedName>
</protein>
<dbReference type="Proteomes" id="UP001206128">
    <property type="component" value="Unassembled WGS sequence"/>
</dbReference>
<proteinExistence type="predicted"/>
<dbReference type="Pfam" id="PF00248">
    <property type="entry name" value="Aldo_ket_red"/>
    <property type="match status" value="1"/>
</dbReference>
<dbReference type="InterPro" id="IPR023210">
    <property type="entry name" value="NADP_OxRdtase_dom"/>
</dbReference>
<evidence type="ECO:0000259" key="3">
    <source>
        <dbReference type="Pfam" id="PF00248"/>
    </source>
</evidence>
<reference evidence="4" key="1">
    <citation type="submission" date="2022-06" db="EMBL/GenBank/DDBJ databases">
        <title>Genomic Encyclopedia of Archaeal and Bacterial Type Strains, Phase II (KMG-II): from individual species to whole genera.</title>
        <authorList>
            <person name="Goeker M."/>
        </authorList>
    </citation>
    <scope>NUCLEOTIDE SEQUENCE</scope>
    <source>
        <strain evidence="4">DSM 43935</strain>
    </source>
</reference>
<dbReference type="SUPFAM" id="SSF51430">
    <property type="entry name" value="NAD(P)-linked oxidoreductase"/>
    <property type="match status" value="1"/>
</dbReference>
<evidence type="ECO:0000256" key="2">
    <source>
        <dbReference type="SAM" id="MobiDB-lite"/>
    </source>
</evidence>
<dbReference type="InterPro" id="IPR020471">
    <property type="entry name" value="AKR"/>
</dbReference>
<evidence type="ECO:0000313" key="5">
    <source>
        <dbReference type="Proteomes" id="UP001206128"/>
    </source>
</evidence>
<sequence length="332" mass="34799">MTATNSTATNSTATNSTATNSAATNSAATNSAATNSAATNSTASTTPAAAAGFHLLGGDLRVARVGFGAMRLPGRSWTGPAGDRDTALAVLARAVELGVNHIDTADFYFCEQLFANDLIREALHPYADDLVIATKVGPARGPDGNWQREASAAELPAQVERNLDQLGLDRLDLVYLRVGGLEFSDESLAERFEVLAGLREQGLIRHLGVSNVNPAQFAEAQRIAPVAAVQNYFNLAHRDHPELVAACAEQGIAYVPFFPLGGHELINDPRVVAVADRHGASVAQIALAWLLDQTPTTLAIPGTAAPDHLAENVAAAGIVLTERDRAELAPLG</sequence>
<gene>
    <name evidence="4" type="ORF">LX83_002868</name>
</gene>
<dbReference type="InterPro" id="IPR050791">
    <property type="entry name" value="Aldo-Keto_reductase"/>
</dbReference>
<dbReference type="NCBIfam" id="NF007695">
    <property type="entry name" value="PRK10376.1"/>
    <property type="match status" value="1"/>
</dbReference>
<dbReference type="EMBL" id="JAMTCK010000006">
    <property type="protein sequence ID" value="MCP2166009.1"/>
    <property type="molecule type" value="Genomic_DNA"/>
</dbReference>
<accession>A0AAE3KH18</accession>
<feature type="domain" description="NADP-dependent oxidoreductase" evidence="3">
    <location>
        <begin position="65"/>
        <end position="328"/>
    </location>
</feature>
<dbReference type="PANTHER" id="PTHR43625">
    <property type="entry name" value="AFLATOXIN B1 ALDEHYDE REDUCTASE"/>
    <property type="match status" value="1"/>
</dbReference>
<comment type="caution">
    <text evidence="4">The sequence shown here is derived from an EMBL/GenBank/DDBJ whole genome shotgun (WGS) entry which is preliminary data.</text>
</comment>
<evidence type="ECO:0000256" key="1">
    <source>
        <dbReference type="ARBA" id="ARBA00023002"/>
    </source>
</evidence>
<dbReference type="GO" id="GO:0005737">
    <property type="term" value="C:cytoplasm"/>
    <property type="evidence" value="ECO:0007669"/>
    <property type="project" value="TreeGrafter"/>
</dbReference>
<name>A0AAE3KH18_9PSEU</name>
<dbReference type="AlphaFoldDB" id="A0AAE3KH18"/>
<keyword evidence="5" id="KW-1185">Reference proteome</keyword>
<dbReference type="PANTHER" id="PTHR43625:SF40">
    <property type="entry name" value="ALDO-KETO REDUCTASE YAKC [NADP(+)]"/>
    <property type="match status" value="1"/>
</dbReference>
<organism evidence="4 5">
    <name type="scientific">Goodfellowiella coeruleoviolacea</name>
    <dbReference type="NCBI Taxonomy" id="334858"/>
    <lineage>
        <taxon>Bacteria</taxon>
        <taxon>Bacillati</taxon>
        <taxon>Actinomycetota</taxon>
        <taxon>Actinomycetes</taxon>
        <taxon>Pseudonocardiales</taxon>
        <taxon>Pseudonocardiaceae</taxon>
        <taxon>Goodfellowiella</taxon>
    </lineage>
</organism>
<keyword evidence="1" id="KW-0560">Oxidoreductase</keyword>